<dbReference type="GO" id="GO:0015914">
    <property type="term" value="P:phospholipid transport"/>
    <property type="evidence" value="ECO:0007669"/>
    <property type="project" value="InterPro"/>
</dbReference>
<dbReference type="InterPro" id="IPR000674">
    <property type="entry name" value="Ald_Oxase/Xan_DH_a/b"/>
</dbReference>
<feature type="binding site" evidence="23">
    <location>
        <position position="849"/>
    </location>
    <ligand>
        <name>ATP</name>
        <dbReference type="ChEBI" id="CHEBI:30616"/>
    </ligand>
</feature>
<keyword evidence="11 24" id="KW-0479">Metal-binding</keyword>
<dbReference type="InterPro" id="IPR036683">
    <property type="entry name" value="CO_DH_flav_C_dom_sf"/>
</dbReference>
<dbReference type="InterPro" id="IPR016169">
    <property type="entry name" value="FAD-bd_PCMH_sub2"/>
</dbReference>
<feature type="binding site" evidence="23">
    <location>
        <position position="760"/>
    </location>
    <ligand>
        <name>ATP</name>
        <dbReference type="ChEBI" id="CHEBI:30616"/>
    </ligand>
</feature>
<proteinExistence type="inferred from homology"/>
<keyword evidence="15" id="KW-0560">Oxidoreductase</keyword>
<evidence type="ECO:0000256" key="11">
    <source>
        <dbReference type="ARBA" id="ARBA00022723"/>
    </source>
</evidence>
<dbReference type="FunFam" id="3.30.365.10:FF:000001">
    <property type="entry name" value="Xanthine dehydrogenase oxidase"/>
    <property type="match status" value="1"/>
</dbReference>
<evidence type="ECO:0000256" key="14">
    <source>
        <dbReference type="ARBA" id="ARBA00022989"/>
    </source>
</evidence>
<keyword evidence="8" id="KW-0285">Flavoprotein</keyword>
<dbReference type="SUPFAM" id="SSF81653">
    <property type="entry name" value="Calcium ATPase, transduction domain A"/>
    <property type="match status" value="1"/>
</dbReference>
<dbReference type="FunFam" id="3.10.20.30:FF:000012">
    <property type="entry name" value="Xanthine dehydrogenase/oxidase"/>
    <property type="match status" value="1"/>
</dbReference>
<evidence type="ECO:0000256" key="25">
    <source>
        <dbReference type="SAM" id="MobiDB-lite"/>
    </source>
</evidence>
<dbReference type="NCBIfam" id="TIGR01652">
    <property type="entry name" value="ATPase-Plipid"/>
    <property type="match status" value="1"/>
</dbReference>
<reference evidence="29 30" key="1">
    <citation type="submission" date="2020-04" db="EMBL/GenBank/DDBJ databases">
        <title>Perkinsus chesapeaki whole genome sequence.</title>
        <authorList>
            <person name="Bogema D.R."/>
        </authorList>
    </citation>
    <scope>NUCLEOTIDE SEQUENCE [LARGE SCALE GENOMIC DNA]</scope>
    <source>
        <strain evidence="29">ATCC PRA-425</strain>
    </source>
</reference>
<feature type="binding site" evidence="23">
    <location>
        <position position="566"/>
    </location>
    <ligand>
        <name>ATP</name>
        <dbReference type="ChEBI" id="CHEBI:30616"/>
    </ligand>
</feature>
<dbReference type="Pfam" id="PF20256">
    <property type="entry name" value="MoCoBD_2"/>
    <property type="match status" value="1"/>
</dbReference>
<evidence type="ECO:0000256" key="24">
    <source>
        <dbReference type="PIRSR" id="PIRSR606539-3"/>
    </source>
</evidence>
<feature type="compositionally biased region" description="Acidic residues" evidence="25">
    <location>
        <begin position="550"/>
        <end position="559"/>
    </location>
</feature>
<dbReference type="Pfam" id="PF00122">
    <property type="entry name" value="E1-E2_ATPase"/>
    <property type="match status" value="1"/>
</dbReference>
<keyword evidence="7" id="KW-0500">Molybdenum</keyword>
<feature type="region of interest" description="Disordered" evidence="25">
    <location>
        <begin position="530"/>
        <end position="560"/>
    </location>
</feature>
<feature type="binding site" evidence="23">
    <location>
        <position position="761"/>
    </location>
    <ligand>
        <name>ATP</name>
        <dbReference type="ChEBI" id="CHEBI:30616"/>
    </ligand>
</feature>
<dbReference type="InterPro" id="IPR032631">
    <property type="entry name" value="P-type_ATPase_N"/>
</dbReference>
<dbReference type="Gene3D" id="3.10.20.30">
    <property type="match status" value="1"/>
</dbReference>
<dbReference type="InterPro" id="IPR023298">
    <property type="entry name" value="ATPase_P-typ_TM_dom_sf"/>
</dbReference>
<dbReference type="InterPro" id="IPR023299">
    <property type="entry name" value="ATPase_P-typ_cyto_dom_N"/>
</dbReference>
<dbReference type="InterPro" id="IPR032630">
    <property type="entry name" value="P_typ_ATPase_c"/>
</dbReference>
<feature type="binding site" evidence="23">
    <location>
        <position position="625"/>
    </location>
    <ligand>
        <name>ATP</name>
        <dbReference type="ChEBI" id="CHEBI:30616"/>
    </ligand>
</feature>
<feature type="transmembrane region" description="Helical" evidence="26">
    <location>
        <begin position="1108"/>
        <end position="1132"/>
    </location>
</feature>
<dbReference type="InterPro" id="IPR006058">
    <property type="entry name" value="2Fe2S_fd_BS"/>
</dbReference>
<feature type="domain" description="2Fe-2S ferredoxin-type" evidence="27">
    <location>
        <begin position="1296"/>
        <end position="1380"/>
    </location>
</feature>
<dbReference type="EMBL" id="JAAPAO010000002">
    <property type="protein sequence ID" value="KAF4678203.1"/>
    <property type="molecule type" value="Genomic_DNA"/>
</dbReference>
<dbReference type="NCBIfam" id="TIGR01494">
    <property type="entry name" value="ATPase_P-type"/>
    <property type="match status" value="1"/>
</dbReference>
<feature type="binding site" evidence="23">
    <location>
        <position position="430"/>
    </location>
    <ligand>
        <name>ATP</name>
        <dbReference type="ChEBI" id="CHEBI:30616"/>
    </ligand>
</feature>
<dbReference type="Pfam" id="PF13246">
    <property type="entry name" value="Cation_ATPase"/>
    <property type="match status" value="1"/>
</dbReference>
<feature type="transmembrane region" description="Helical" evidence="26">
    <location>
        <begin position="1083"/>
        <end position="1101"/>
    </location>
</feature>
<keyword evidence="24" id="KW-0460">Magnesium</keyword>
<keyword evidence="19 26" id="KW-0472">Membrane</keyword>
<dbReference type="GO" id="GO:0051537">
    <property type="term" value="F:2 iron, 2 sulfur cluster binding"/>
    <property type="evidence" value="ECO:0007669"/>
    <property type="project" value="UniProtKB-KW"/>
</dbReference>
<dbReference type="PRINTS" id="PR00119">
    <property type="entry name" value="CATATPASE"/>
</dbReference>
<dbReference type="InterPro" id="IPR001041">
    <property type="entry name" value="2Fe-2S_ferredoxin-type"/>
</dbReference>
<dbReference type="InterPro" id="IPR036010">
    <property type="entry name" value="2Fe-2S_ferredoxin-like_sf"/>
</dbReference>
<dbReference type="PANTHER" id="PTHR45444:SF3">
    <property type="entry name" value="XANTHINE DEHYDROGENASE"/>
    <property type="match status" value="1"/>
</dbReference>
<dbReference type="SUPFAM" id="SSF81660">
    <property type="entry name" value="Metal cation-transporting ATPase, ATP-binding domain N"/>
    <property type="match status" value="1"/>
</dbReference>
<protein>
    <recommendedName>
        <fullName evidence="6">P-type phospholipid transporter</fullName>
        <ecNumber evidence="6">7.6.2.1</ecNumber>
    </recommendedName>
</protein>
<dbReference type="GO" id="GO:0016887">
    <property type="term" value="F:ATP hydrolysis activity"/>
    <property type="evidence" value="ECO:0007669"/>
    <property type="project" value="InterPro"/>
</dbReference>
<dbReference type="OrthoDB" id="377733at2759"/>
<evidence type="ECO:0000256" key="6">
    <source>
        <dbReference type="ARBA" id="ARBA00012189"/>
    </source>
</evidence>
<evidence type="ECO:0000256" key="21">
    <source>
        <dbReference type="ARBA" id="ARBA00034078"/>
    </source>
</evidence>
<evidence type="ECO:0000256" key="8">
    <source>
        <dbReference type="ARBA" id="ARBA00022630"/>
    </source>
</evidence>
<dbReference type="SUPFAM" id="SSF56784">
    <property type="entry name" value="HAD-like"/>
    <property type="match status" value="1"/>
</dbReference>
<dbReference type="PROSITE" id="PS51085">
    <property type="entry name" value="2FE2S_FER_2"/>
    <property type="match status" value="1"/>
</dbReference>
<keyword evidence="18" id="KW-0520">NAD</keyword>
<evidence type="ECO:0000256" key="5">
    <source>
        <dbReference type="ARBA" id="ARBA00008109"/>
    </source>
</evidence>
<keyword evidence="9 26" id="KW-0812">Transmembrane</keyword>
<comment type="caution">
    <text evidence="29">The sequence shown here is derived from an EMBL/GenBank/DDBJ whole genome shotgun (WGS) entry which is preliminary data.</text>
</comment>
<dbReference type="InterPro" id="IPR016208">
    <property type="entry name" value="Ald_Oxase/xanthine_DH-like"/>
</dbReference>
<dbReference type="Pfam" id="PF01315">
    <property type="entry name" value="Ald_Xan_dh_C"/>
    <property type="match status" value="1"/>
</dbReference>
<keyword evidence="30" id="KW-1185">Reference proteome</keyword>
<organism evidence="29 30">
    <name type="scientific">Perkinsus chesapeaki</name>
    <name type="common">Clam parasite</name>
    <name type="synonym">Perkinsus andrewsi</name>
    <dbReference type="NCBI Taxonomy" id="330153"/>
    <lineage>
        <taxon>Eukaryota</taxon>
        <taxon>Sar</taxon>
        <taxon>Alveolata</taxon>
        <taxon>Perkinsozoa</taxon>
        <taxon>Perkinsea</taxon>
        <taxon>Perkinsida</taxon>
        <taxon>Perkinsidae</taxon>
        <taxon>Perkinsus</taxon>
    </lineage>
</organism>
<evidence type="ECO:0000256" key="12">
    <source>
        <dbReference type="ARBA" id="ARBA00022827"/>
    </source>
</evidence>
<evidence type="ECO:0000256" key="9">
    <source>
        <dbReference type="ARBA" id="ARBA00022692"/>
    </source>
</evidence>
<evidence type="ECO:0000313" key="30">
    <source>
        <dbReference type="Proteomes" id="UP000591131"/>
    </source>
</evidence>
<dbReference type="GO" id="GO:0071949">
    <property type="term" value="F:FAD binding"/>
    <property type="evidence" value="ECO:0007669"/>
    <property type="project" value="InterPro"/>
</dbReference>
<dbReference type="InterPro" id="IPR002888">
    <property type="entry name" value="2Fe-2S-bd"/>
</dbReference>
<evidence type="ECO:0000256" key="3">
    <source>
        <dbReference type="ARBA" id="ARBA00004308"/>
    </source>
</evidence>
<feature type="binding site" evidence="24">
    <location>
        <position position="430"/>
    </location>
    <ligand>
        <name>Mg(2+)</name>
        <dbReference type="ChEBI" id="CHEBI:18420"/>
    </ligand>
</feature>
<dbReference type="InterPro" id="IPR037165">
    <property type="entry name" value="AldOxase/xan_DH_Mopterin-bd_sf"/>
</dbReference>
<evidence type="ECO:0000256" key="16">
    <source>
        <dbReference type="ARBA" id="ARBA00023004"/>
    </source>
</evidence>
<feature type="binding site" evidence="24">
    <location>
        <position position="428"/>
    </location>
    <ligand>
        <name>Mg(2+)</name>
        <dbReference type="ChEBI" id="CHEBI:18420"/>
    </ligand>
</feature>
<evidence type="ECO:0000256" key="22">
    <source>
        <dbReference type="PIRSR" id="PIRSR606539-1"/>
    </source>
</evidence>
<dbReference type="InterPro" id="IPR036856">
    <property type="entry name" value="Ald_Oxase/Xan_DH_a/b_sf"/>
</dbReference>
<feature type="domain" description="FAD-binding PCMH-type" evidence="28">
    <location>
        <begin position="1469"/>
        <end position="1662"/>
    </location>
</feature>
<comment type="subcellular location">
    <subcellularLocation>
        <location evidence="3">Endomembrane system</location>
    </subcellularLocation>
</comment>
<dbReference type="SUPFAM" id="SSF56003">
    <property type="entry name" value="Molybdenum cofactor-binding domain"/>
    <property type="match status" value="1"/>
</dbReference>
<dbReference type="InterPro" id="IPR044492">
    <property type="entry name" value="P_typ_ATPase_HD_dom"/>
</dbReference>
<keyword evidence="17" id="KW-0411">Iron-sulfur</keyword>
<evidence type="ECO:0000256" key="23">
    <source>
        <dbReference type="PIRSR" id="PIRSR606539-2"/>
    </source>
</evidence>
<feature type="binding site" evidence="23">
    <location>
        <position position="855"/>
    </location>
    <ligand>
        <name>ATP</name>
        <dbReference type="ChEBI" id="CHEBI:30616"/>
    </ligand>
</feature>
<dbReference type="InterPro" id="IPR012675">
    <property type="entry name" value="Beta-grasp_dom_sf"/>
</dbReference>
<dbReference type="PANTHER" id="PTHR45444">
    <property type="entry name" value="XANTHINE DEHYDROGENASE"/>
    <property type="match status" value="1"/>
</dbReference>
<feature type="binding site" evidence="23">
    <location>
        <position position="880"/>
    </location>
    <ligand>
        <name>ATP</name>
        <dbReference type="ChEBI" id="CHEBI:30616"/>
    </ligand>
</feature>
<evidence type="ECO:0000256" key="2">
    <source>
        <dbReference type="ARBA" id="ARBA00001974"/>
    </source>
</evidence>
<name>A0A7J6N2W2_PERCH</name>
<feature type="binding site" evidence="23">
    <location>
        <position position="429"/>
    </location>
    <ligand>
        <name>ATP</name>
        <dbReference type="ChEBI" id="CHEBI:30616"/>
    </ligand>
</feature>
<evidence type="ECO:0000256" key="26">
    <source>
        <dbReference type="SAM" id="Phobius"/>
    </source>
</evidence>
<dbReference type="Gene3D" id="3.30.465.10">
    <property type="match status" value="1"/>
</dbReference>
<feature type="binding site" evidence="23">
    <location>
        <position position="649"/>
    </location>
    <ligand>
        <name>ATP</name>
        <dbReference type="ChEBI" id="CHEBI:30616"/>
    </ligand>
</feature>
<dbReference type="InterPro" id="IPR005107">
    <property type="entry name" value="CO_DH_flav_C"/>
</dbReference>
<feature type="binding site" evidence="24">
    <location>
        <position position="880"/>
    </location>
    <ligand>
        <name>Mg(2+)</name>
        <dbReference type="ChEBI" id="CHEBI:18420"/>
    </ligand>
</feature>
<comment type="similarity">
    <text evidence="5">Belongs to the cation transport ATPase (P-type) (TC 3.A.3) family. Type IV subfamily.</text>
</comment>
<feature type="binding site" evidence="23">
    <location>
        <position position="759"/>
    </location>
    <ligand>
        <name>ATP</name>
        <dbReference type="ChEBI" id="CHEBI:30616"/>
    </ligand>
</feature>
<comment type="cofactor">
    <cofactor evidence="2">
        <name>FAD</name>
        <dbReference type="ChEBI" id="CHEBI:57692"/>
    </cofactor>
</comment>
<feature type="binding site" evidence="23">
    <location>
        <position position="428"/>
    </location>
    <ligand>
        <name>ATP</name>
        <dbReference type="ChEBI" id="CHEBI:30616"/>
    </ligand>
</feature>
<keyword evidence="12" id="KW-0274">FAD</keyword>
<dbReference type="SFLD" id="SFLDS00003">
    <property type="entry name" value="Haloacid_Dehalogenase"/>
    <property type="match status" value="1"/>
</dbReference>
<dbReference type="Pfam" id="PF01799">
    <property type="entry name" value="Fer2_2"/>
    <property type="match status" value="1"/>
</dbReference>
<dbReference type="InterPro" id="IPR036412">
    <property type="entry name" value="HAD-like_sf"/>
</dbReference>
<dbReference type="SUPFAM" id="SSF55447">
    <property type="entry name" value="CO dehydrogenase flavoprotein C-terminal domain-like"/>
    <property type="match status" value="1"/>
</dbReference>
<dbReference type="Proteomes" id="UP000591131">
    <property type="component" value="Unassembled WGS sequence"/>
</dbReference>
<keyword evidence="10" id="KW-0001">2Fe-2S</keyword>
<feature type="transmembrane region" description="Helical" evidence="26">
    <location>
        <begin position="316"/>
        <end position="337"/>
    </location>
</feature>
<feature type="transmembrane region" description="Helical" evidence="26">
    <location>
        <begin position="1017"/>
        <end position="1039"/>
    </location>
</feature>
<dbReference type="SFLD" id="SFLDG00002">
    <property type="entry name" value="C1.7:_P-type_atpase_like"/>
    <property type="match status" value="1"/>
</dbReference>
<dbReference type="SUPFAM" id="SSF47741">
    <property type="entry name" value="CO dehydrogenase ISP C-domain like"/>
    <property type="match status" value="1"/>
</dbReference>
<dbReference type="Gene3D" id="3.30.390.50">
    <property type="entry name" value="CO dehydrogenase flavoprotein, C-terminal domain"/>
    <property type="match status" value="1"/>
</dbReference>
<dbReference type="Pfam" id="PF16212">
    <property type="entry name" value="PhoLip_ATPase_C"/>
    <property type="match status" value="1"/>
</dbReference>
<keyword evidence="16" id="KW-0408">Iron</keyword>
<evidence type="ECO:0000256" key="18">
    <source>
        <dbReference type="ARBA" id="ARBA00023027"/>
    </source>
</evidence>
<evidence type="ECO:0000256" key="17">
    <source>
        <dbReference type="ARBA" id="ARBA00023014"/>
    </source>
</evidence>
<dbReference type="Pfam" id="PF00941">
    <property type="entry name" value="FAD_binding_5"/>
    <property type="match status" value="1"/>
</dbReference>
<evidence type="ECO:0000259" key="28">
    <source>
        <dbReference type="PROSITE" id="PS51387"/>
    </source>
</evidence>
<evidence type="ECO:0000256" key="10">
    <source>
        <dbReference type="ARBA" id="ARBA00022714"/>
    </source>
</evidence>
<dbReference type="SFLD" id="SFLDF00027">
    <property type="entry name" value="p-type_atpase"/>
    <property type="match status" value="1"/>
</dbReference>
<evidence type="ECO:0000256" key="13">
    <source>
        <dbReference type="ARBA" id="ARBA00022967"/>
    </source>
</evidence>
<dbReference type="SUPFAM" id="SSF54665">
    <property type="entry name" value="CO dehydrogenase molybdoprotein N-domain-like"/>
    <property type="match status" value="1"/>
</dbReference>
<feature type="transmembrane region" description="Helical" evidence="26">
    <location>
        <begin position="1051"/>
        <end position="1071"/>
    </location>
</feature>
<comment type="similarity">
    <text evidence="4">Belongs to the xanthine dehydrogenase family.</text>
</comment>
<comment type="catalytic activity">
    <reaction evidence="20">
        <text>ATP + H2O + phospholipidSide 1 = ADP + phosphate + phospholipidSide 2.</text>
        <dbReference type="EC" id="7.6.2.1"/>
    </reaction>
</comment>
<comment type="cofactor">
    <cofactor evidence="1">
        <name>Mo-molybdopterin</name>
        <dbReference type="ChEBI" id="CHEBI:71302"/>
    </cofactor>
</comment>
<feature type="binding site" evidence="23">
    <location>
        <position position="681"/>
    </location>
    <ligand>
        <name>ATP</name>
        <dbReference type="ChEBI" id="CHEBI:30616"/>
    </ligand>
</feature>
<dbReference type="Gene3D" id="2.70.150.10">
    <property type="entry name" value="Calcium-transporting ATPase, cytoplasmic transduction domain A"/>
    <property type="match status" value="1"/>
</dbReference>
<evidence type="ECO:0000256" key="15">
    <source>
        <dbReference type="ARBA" id="ARBA00023002"/>
    </source>
</evidence>
<dbReference type="InterPro" id="IPR023214">
    <property type="entry name" value="HAD_sf"/>
</dbReference>
<dbReference type="InterPro" id="IPR008274">
    <property type="entry name" value="AldOxase/xan_DH_MoCoBD1"/>
</dbReference>
<feature type="binding site" evidence="23">
    <location>
        <position position="879"/>
    </location>
    <ligand>
        <name>ATP</name>
        <dbReference type="ChEBI" id="CHEBI:30616"/>
    </ligand>
</feature>
<gene>
    <name evidence="29" type="ORF">FOL47_003265</name>
</gene>
<evidence type="ECO:0000256" key="1">
    <source>
        <dbReference type="ARBA" id="ARBA00001924"/>
    </source>
</evidence>
<comment type="cofactor">
    <cofactor evidence="21">
        <name>[2Fe-2S] cluster</name>
        <dbReference type="ChEBI" id="CHEBI:190135"/>
    </cofactor>
</comment>
<dbReference type="FunFam" id="3.30.365.10:FF:000002">
    <property type="entry name" value="Xanthine dehydrogenase oxidase"/>
    <property type="match status" value="1"/>
</dbReference>
<dbReference type="GO" id="GO:0140326">
    <property type="term" value="F:ATPase-coupled intramembrane lipid transporter activity"/>
    <property type="evidence" value="ECO:0007669"/>
    <property type="project" value="UniProtKB-EC"/>
</dbReference>
<evidence type="ECO:0000256" key="7">
    <source>
        <dbReference type="ARBA" id="ARBA00022505"/>
    </source>
</evidence>
<dbReference type="Pfam" id="PF03450">
    <property type="entry name" value="CO_deh_flav_C"/>
    <property type="match status" value="1"/>
</dbReference>
<dbReference type="PROSITE" id="PS00197">
    <property type="entry name" value="2FE2S_FER_1"/>
    <property type="match status" value="1"/>
</dbReference>
<dbReference type="Gene3D" id="1.10.150.120">
    <property type="entry name" value="[2Fe-2S]-binding domain"/>
    <property type="match status" value="1"/>
</dbReference>
<evidence type="ECO:0000256" key="20">
    <source>
        <dbReference type="ARBA" id="ARBA00034036"/>
    </source>
</evidence>
<dbReference type="InterPro" id="IPR059000">
    <property type="entry name" value="ATPase_P-type_domA"/>
</dbReference>
<dbReference type="GO" id="GO:0016020">
    <property type="term" value="C:membrane"/>
    <property type="evidence" value="ECO:0007669"/>
    <property type="project" value="UniProtKB-SubCell"/>
</dbReference>
<feature type="active site" description="4-aspartylphosphate intermediate" evidence="22">
    <location>
        <position position="428"/>
    </location>
</feature>
<dbReference type="Gene3D" id="3.90.1170.50">
    <property type="entry name" value="Aldehyde oxidase/xanthine dehydrogenase, a/b hammerhead"/>
    <property type="match status" value="1"/>
</dbReference>
<dbReference type="PROSITE" id="PS51387">
    <property type="entry name" value="FAD_PCMH"/>
    <property type="match status" value="1"/>
</dbReference>
<dbReference type="InterPro" id="IPR036318">
    <property type="entry name" value="FAD-bd_PCMH-like_sf"/>
</dbReference>
<keyword evidence="14 26" id="KW-1133">Transmembrane helix</keyword>
<dbReference type="GO" id="GO:0000287">
    <property type="term" value="F:magnesium ion binding"/>
    <property type="evidence" value="ECO:0007669"/>
    <property type="project" value="InterPro"/>
</dbReference>
<evidence type="ECO:0000259" key="27">
    <source>
        <dbReference type="PROSITE" id="PS51085"/>
    </source>
</evidence>
<evidence type="ECO:0000256" key="4">
    <source>
        <dbReference type="ARBA" id="ARBA00006849"/>
    </source>
</evidence>
<dbReference type="SUPFAM" id="SSF56176">
    <property type="entry name" value="FAD-binding/transporter-associated domain-like"/>
    <property type="match status" value="1"/>
</dbReference>
<dbReference type="InterPro" id="IPR016166">
    <property type="entry name" value="FAD-bd_PCMH"/>
</dbReference>
<dbReference type="GO" id="GO:0005524">
    <property type="term" value="F:ATP binding"/>
    <property type="evidence" value="ECO:0007669"/>
    <property type="project" value="UniProtKB-KW"/>
</dbReference>
<dbReference type="InterPro" id="IPR006539">
    <property type="entry name" value="P-type_ATPase_IV"/>
</dbReference>
<dbReference type="InterPro" id="IPR002346">
    <property type="entry name" value="Mopterin_DH_FAD-bd"/>
</dbReference>
<feature type="binding site" evidence="24">
    <location>
        <position position="876"/>
    </location>
    <ligand>
        <name>Mg(2+)</name>
        <dbReference type="ChEBI" id="CHEBI:18420"/>
    </ligand>
</feature>
<dbReference type="SMART" id="SM01092">
    <property type="entry name" value="CO_deh_flav_C"/>
    <property type="match status" value="1"/>
</dbReference>
<keyword evidence="23" id="KW-0067">ATP-binding</keyword>
<dbReference type="InterPro" id="IPR008250">
    <property type="entry name" value="ATPase_P-typ_transduc_dom_A_sf"/>
</dbReference>
<accession>A0A7J6N2W2</accession>
<keyword evidence="23" id="KW-0547">Nucleotide-binding</keyword>
<dbReference type="InterPro" id="IPR036884">
    <property type="entry name" value="2Fe-2S-bd_dom_sf"/>
</dbReference>
<evidence type="ECO:0000256" key="19">
    <source>
        <dbReference type="ARBA" id="ARBA00023136"/>
    </source>
</evidence>
<dbReference type="GO" id="GO:0005506">
    <property type="term" value="F:iron ion binding"/>
    <property type="evidence" value="ECO:0007669"/>
    <property type="project" value="InterPro"/>
</dbReference>
<dbReference type="SMART" id="SM01008">
    <property type="entry name" value="Ald_Xan_dh_C"/>
    <property type="match status" value="1"/>
</dbReference>
<dbReference type="Gene3D" id="3.40.1110.10">
    <property type="entry name" value="Calcium-transporting ATPase, cytoplasmic domain N"/>
    <property type="match status" value="1"/>
</dbReference>
<dbReference type="Pfam" id="PF00111">
    <property type="entry name" value="Fer2"/>
    <property type="match status" value="1"/>
</dbReference>
<comment type="cofactor">
    <cofactor evidence="24">
        <name>Mg(2+)</name>
        <dbReference type="ChEBI" id="CHEBI:18420"/>
    </cofactor>
</comment>
<dbReference type="EC" id="7.6.2.1" evidence="6"/>
<dbReference type="Gene3D" id="3.40.50.1000">
    <property type="entry name" value="HAD superfamily/HAD-like"/>
    <property type="match status" value="1"/>
</dbReference>
<dbReference type="InterPro" id="IPR046867">
    <property type="entry name" value="AldOxase/xan_DH_MoCoBD2"/>
</dbReference>
<dbReference type="InterPro" id="IPR001757">
    <property type="entry name" value="P_typ_ATPase"/>
</dbReference>
<feature type="transmembrane region" description="Helical" evidence="26">
    <location>
        <begin position="933"/>
        <end position="957"/>
    </location>
</feature>
<dbReference type="SUPFAM" id="SSF54292">
    <property type="entry name" value="2Fe-2S ferredoxin-like"/>
    <property type="match status" value="1"/>
</dbReference>
<dbReference type="GO" id="GO:0016491">
    <property type="term" value="F:oxidoreductase activity"/>
    <property type="evidence" value="ECO:0007669"/>
    <property type="project" value="UniProtKB-KW"/>
</dbReference>
<dbReference type="Pfam" id="PF16209">
    <property type="entry name" value="PhoLip_ATPase_N"/>
    <property type="match status" value="1"/>
</dbReference>
<dbReference type="Pfam" id="PF02738">
    <property type="entry name" value="MoCoBD_1"/>
    <property type="match status" value="1"/>
</dbReference>
<sequence>MPRIGASSETKRQSWRRYLPKFLCRKQKDAMPQDAQLICAVNVPKLCSKCVQSWSNSIMTSKYTLLTFLPKNLWYQFHVFSNVYFLCMAMLQLIPAISDSNGKPTMLTPLALVLGVTALKDAIEDYRRHRSDAVENSRQAVRLNVATGQLEKVPWSSLVVGNVVRLRKGEGVPADMVLLSSSDDTGTVYVETKDLDGETNLKAKVCLEETQALDVRKMNAAASANVDDHLCVRIVYEQPTASLYSFTGSIVVNSEAPVALSADQLVLRGSSIRTTKYAWGVVVYTGHNTRLMVNSAASSSGRYKMSKLMKMYNTHILQLFALQMFFCIISAVSYALWSNLWQDNWYLERPEETIGTKIREVIEVFGRLVLQFTLFVPISLLTTLEIVKVVQGYIISRDRKMTYGDVKASTNSAGTADDLGCVTHVFSDKTGTLTENCMLLNTLGIMGDLNRKFGPNPHSMRPTDTHVSPIFPSRGIQALSTGKDQANLRRSLLVLGLCHSVLRQQRDEVDSDDVSVHGQVNMMTQKFESSASLETNGGGSSSGGQIEDPKPDDDSEDLYDASSPDELALVAGARALGFEFWGRPSAHNIVMKFTDDWAKKLIGYDGGAADDTDFINYEVLEVLEFDNVRKRMSVIVRSPTTGKVVLLVKGADSTMLEIARPETDSQGLTSYLLGLATQGLRTLVLGIRDLTDFPLDSWRQSYAKARADGDAESLSDLIAQAEMGITIVGATGIEDKLQDHVPETIAEIRAAGISMWILTGDKVETAINIGRSSNLIDPHGENFVMQDPDMNEKEIMEKLQDISDSGAPPRTVSLTILGDCLATILAQSDLREEFFSVGLTKCGTVIACRVSPAQKADVVAWSQKYHSSGTMLAIGDGANDVGMIVTADVGVGVAGREGAQAVRAADFAIPRFCNLQRLLFVHGRETIRKNTLFIYYTVFKNVAFGILAMLFGPFCMFSGSIIYDAFLKSWYNTLFTLLPVMAYAVFDRDLPYNILARCSFLYKWPRPLFSKRVLGMWFWHAFYVGGACLIVSICFSSVFIRNRSGMVVTTLPELSVLVMVCLIPLMNLMIYRWVNSFHWFTTHVLYNICTVVFIAALFIMYRDFLWDILFNPMGVAICLMAWATAVLPLIFYHTHMSLFHPDNARIVKERLHMGVHDLVIGKGGPEVGGAAEVLVPNLTAIERTTTLASAEVAQEPAPRPLRDRVNSTGYAFSESENQDRIGLYARSKGSEPTSSKLEPVTEKSPCTLNAATKFPMLVNTGLAGRDFEMNFASDESLQRRRKTLLLNFEESADSYPSLKLNGRCTVLENVDPEFTLLEWLRSIGLCGTKLACGEGGCGACTVSIYTTDLATGKAVHRSANACLLSVCDVIGCEVTTIEGVKDRHSSPVNGVENVANGCDGGIRESLHPIQRSLVEAHSSQCGFCTPGFVMSAFTKWQAGKRTIRDIEEALDGNLCRCTGYRPIIQGMYNLVENAEKIIPNGADQAESEVNGSQPGLPDVPIYVPGRHLGARCDYYRPTQLIDLLTLTRHVQGEMNSVLLDSSAGHAILGSAVSLTTIKDIITEADFCGSDVLRGLVAMLGVFASEHIRNFATLGGNICTACSVSDLNVIWVAAGATFKLARLEDDVIKYREVKADDFFVGYRLVDLSQGEVLISISVPVDDRRFRVYKMSRRRQDDLAIVNCAIGASVGADGRVKKARVAFGGLAPCTVRAGEAEEALVGHRIGDVHSTRKVVATVRKEFHLSTDVPGGMPRYRMVLARSFLFKFCMDISAGSTAYDFSPIPKRGVQYFQSTGDPIDPVGQPLPHTGAEKQVQGCVDYVDDAPASFNELFLDFVVTTQATGSVVWIDFSECYRIQGFVEEVTWKDLPGKATIGAIAQDEPLFAVKEAGFDISHCGQILAMVAATSRYAARCAARAVKVTYAQNPPKPLVSIEDAIEADSFHDLLVVGKENYLRIHKVIDLDQGASVGELMSHYEALPNEYAVVSGEFKMGGQEHMYLETQAARAIPYDGGTEVEVFSSTQDPHQTQMHIAEVLGIQYNRVVVRTKRLGGGFGGKQTRSCILAPYAALAAVKFTRPARFQLSRDVDLVNTGKRHPFLAKYKIAARRSDSKLMAADIMLYANAGYSLDLSQAVLKKALLHVTNACFIRNIRVTGKLAKTNIESNTAFRGFGAPQAQAIAEVMYEHIGREIGLNRETVVANNLATSEGESNTTHYGQSLGEEVLSKATWEQLMADAGFERRRSEIKGFNSDPTNEFLKRGIAAVPIRFGCAYDEPFLNQATVLITLQKDGSVQLCHNGVEMGQGVDAKVCQVVASELDVPFNAVYVSEANTGRTGNGVPTAASSGTDLNANAALDACEQLRVTIQPYRDSTIHDRQKQLAAAVTKAWFDRRCLSAVGYYRVPLDEDIDWTKREVNEFRSSPYYYHSYGAACSEVEVDLLTGEARVLRVDIVHDVGKSINPAIDIGQIEGAFMQGYGLFCMEEPIYDHQGRLITKSLGLYKIPSADDIPCDFRVSLYSRSTGPTIRGSKAVGEPPLFGAFSVYLAIKEALYSARDTTRYFPLTSPLTCERVRLAIAVPCVDEHDEFESVEAKWHAFA</sequence>
<dbReference type="Gene3D" id="3.30.365.10">
    <property type="entry name" value="Aldehyde oxidase/xanthine dehydrogenase, molybdopterin binding domain"/>
    <property type="match status" value="4"/>
</dbReference>
<keyword evidence="13" id="KW-1278">Translocase</keyword>
<feature type="transmembrane region" description="Helical" evidence="26">
    <location>
        <begin position="969"/>
        <end position="986"/>
    </location>
</feature>
<dbReference type="SUPFAM" id="SSF81665">
    <property type="entry name" value="Calcium ATPase, transmembrane domain M"/>
    <property type="match status" value="1"/>
</dbReference>
<dbReference type="CDD" id="cd00207">
    <property type="entry name" value="fer2"/>
    <property type="match status" value="1"/>
</dbReference>
<evidence type="ECO:0000313" key="29">
    <source>
        <dbReference type="EMBL" id="KAF4678203.1"/>
    </source>
</evidence>